<dbReference type="InterPro" id="IPR036034">
    <property type="entry name" value="PDZ_sf"/>
</dbReference>
<protein>
    <submittedName>
        <fullName evidence="6">S1C family serine protease</fullName>
        <ecNumber evidence="6">3.4.21.-</ecNumber>
    </submittedName>
</protein>
<keyword evidence="2 6" id="KW-0645">Protease</keyword>
<dbReference type="Pfam" id="PF13180">
    <property type="entry name" value="PDZ_2"/>
    <property type="match status" value="1"/>
</dbReference>
<dbReference type="SMART" id="SM00228">
    <property type="entry name" value="PDZ"/>
    <property type="match status" value="1"/>
</dbReference>
<keyword evidence="4" id="KW-0812">Transmembrane</keyword>
<dbReference type="InterPro" id="IPR009003">
    <property type="entry name" value="Peptidase_S1_PA"/>
</dbReference>
<keyword evidence="4" id="KW-0472">Membrane</keyword>
<dbReference type="RefSeq" id="WP_055173872.1">
    <property type="nucleotide sequence ID" value="NZ_DAWDXV010000016.1"/>
</dbReference>
<organism evidence="6 7">
    <name type="scientific">[Lactobacillus] rogosae</name>
    <dbReference type="NCBI Taxonomy" id="706562"/>
    <lineage>
        <taxon>Bacteria</taxon>
        <taxon>Bacillati</taxon>
        <taxon>Bacillota</taxon>
        <taxon>Clostridia</taxon>
        <taxon>Lachnospirales</taxon>
        <taxon>Lachnospiraceae</taxon>
        <taxon>Lachnospira</taxon>
    </lineage>
</organism>
<evidence type="ECO:0000259" key="5">
    <source>
        <dbReference type="PROSITE" id="PS50106"/>
    </source>
</evidence>
<comment type="similarity">
    <text evidence="1">Belongs to the peptidase S1C family.</text>
</comment>
<sequence length="409" mass="45994">MEHKDTEQKYDLYTEKIVLSPKVKYKNLIRTIKILILIIIAGVVYIAADKLIVPSVKAKFDKKKAEQDRIEFTRDEYPEPVVVEDEEGQPQIKKDYDTLMQSLRTKVDDVQKSVVIIQESTEGLNYENYIENRENVTSTAGLIVAYVNSRYIILTSKKYTDNTADISVKVNDNEYKAVYVCSDSNTGISIISVDAEQMSEDDRTSIEVSVLSNSYILNKGELVIAAGNIYGTDGAVDYGTITNISSYSLIDNNVDIFETNLTAKDEDYAFLFNSDGNVVGISVHSNKDVKLKFMGISDLKGTIENMINRQEIMYFGIKAENVDNELADKYSLTTGIYILAVEQESPAYQAGLQTGDVIVEVNGEECLTMQKLNEKLYRCQSGQSVNVLVKRLGKSGYFEVSYDVNVEYR</sequence>
<dbReference type="SUPFAM" id="SSF50156">
    <property type="entry name" value="PDZ domain-like"/>
    <property type="match status" value="1"/>
</dbReference>
<evidence type="ECO:0000256" key="2">
    <source>
        <dbReference type="ARBA" id="ARBA00022670"/>
    </source>
</evidence>
<dbReference type="Gene3D" id="2.30.42.10">
    <property type="match status" value="1"/>
</dbReference>
<dbReference type="CDD" id="cd06779">
    <property type="entry name" value="cpPDZ_Deg_HtrA-like"/>
    <property type="match status" value="1"/>
</dbReference>
<name>A0ABV1BV22_9FIRM</name>
<keyword evidence="3 6" id="KW-0378">Hydrolase</keyword>
<evidence type="ECO:0000313" key="7">
    <source>
        <dbReference type="Proteomes" id="UP001442364"/>
    </source>
</evidence>
<feature type="transmembrane region" description="Helical" evidence="4">
    <location>
        <begin position="28"/>
        <end position="48"/>
    </location>
</feature>
<dbReference type="PROSITE" id="PS50106">
    <property type="entry name" value="PDZ"/>
    <property type="match status" value="1"/>
</dbReference>
<dbReference type="PANTHER" id="PTHR22939:SF129">
    <property type="entry name" value="SERINE PROTEASE HTRA2, MITOCHONDRIAL"/>
    <property type="match status" value="1"/>
</dbReference>
<keyword evidence="4" id="KW-1133">Transmembrane helix</keyword>
<reference evidence="6 7" key="1">
    <citation type="submission" date="2024-03" db="EMBL/GenBank/DDBJ databases">
        <title>Human intestinal bacterial collection.</title>
        <authorList>
            <person name="Pauvert C."/>
            <person name="Hitch T.C.A."/>
            <person name="Clavel T."/>
        </authorList>
    </citation>
    <scope>NUCLEOTIDE SEQUENCE [LARGE SCALE GENOMIC DNA]</scope>
    <source>
        <strain evidence="6 7">CLA-AA-H255</strain>
    </source>
</reference>
<feature type="domain" description="PDZ" evidence="5">
    <location>
        <begin position="304"/>
        <end position="367"/>
    </location>
</feature>
<dbReference type="GO" id="GO:0008233">
    <property type="term" value="F:peptidase activity"/>
    <property type="evidence" value="ECO:0007669"/>
    <property type="project" value="UniProtKB-KW"/>
</dbReference>
<dbReference type="PANTHER" id="PTHR22939">
    <property type="entry name" value="SERINE PROTEASE FAMILY S1C HTRA-RELATED"/>
    <property type="match status" value="1"/>
</dbReference>
<dbReference type="PRINTS" id="PR00834">
    <property type="entry name" value="PROTEASES2C"/>
</dbReference>
<dbReference type="EMBL" id="JBBMER010000003">
    <property type="protein sequence ID" value="MEQ2379162.1"/>
    <property type="molecule type" value="Genomic_DNA"/>
</dbReference>
<dbReference type="Proteomes" id="UP001442364">
    <property type="component" value="Unassembled WGS sequence"/>
</dbReference>
<keyword evidence="7" id="KW-1185">Reference proteome</keyword>
<accession>A0ABV1BV22</accession>
<evidence type="ECO:0000256" key="4">
    <source>
        <dbReference type="SAM" id="Phobius"/>
    </source>
</evidence>
<evidence type="ECO:0000313" key="6">
    <source>
        <dbReference type="EMBL" id="MEQ2379162.1"/>
    </source>
</evidence>
<dbReference type="EC" id="3.4.21.-" evidence="6"/>
<evidence type="ECO:0000256" key="1">
    <source>
        <dbReference type="ARBA" id="ARBA00010541"/>
    </source>
</evidence>
<dbReference type="GO" id="GO:0006508">
    <property type="term" value="P:proteolysis"/>
    <property type="evidence" value="ECO:0007669"/>
    <property type="project" value="UniProtKB-KW"/>
</dbReference>
<dbReference type="SUPFAM" id="SSF50494">
    <property type="entry name" value="Trypsin-like serine proteases"/>
    <property type="match status" value="1"/>
</dbReference>
<dbReference type="InterPro" id="IPR001478">
    <property type="entry name" value="PDZ"/>
</dbReference>
<evidence type="ECO:0000256" key="3">
    <source>
        <dbReference type="ARBA" id="ARBA00022801"/>
    </source>
</evidence>
<comment type="caution">
    <text evidence="6">The sequence shown here is derived from an EMBL/GenBank/DDBJ whole genome shotgun (WGS) entry which is preliminary data.</text>
</comment>
<gene>
    <name evidence="6" type="ORF">WMO14_04600</name>
</gene>
<dbReference type="Gene3D" id="2.40.10.120">
    <property type="match status" value="1"/>
</dbReference>
<dbReference type="InterPro" id="IPR001940">
    <property type="entry name" value="Peptidase_S1C"/>
</dbReference>
<proteinExistence type="inferred from homology"/>